<reference evidence="2" key="1">
    <citation type="submission" date="2022-07" db="EMBL/GenBank/DDBJ databases">
        <title>Genome Sequence of Agrocybe chaxingu.</title>
        <authorList>
            <person name="Buettner E."/>
        </authorList>
    </citation>
    <scope>NUCLEOTIDE SEQUENCE</scope>
    <source>
        <strain evidence="2">MP-N11</strain>
    </source>
</reference>
<dbReference type="EMBL" id="JANKHO010000891">
    <property type="protein sequence ID" value="KAJ3505378.1"/>
    <property type="molecule type" value="Genomic_DNA"/>
</dbReference>
<dbReference type="OrthoDB" id="3062010at2759"/>
<feature type="region of interest" description="Disordered" evidence="1">
    <location>
        <begin position="205"/>
        <end position="249"/>
    </location>
</feature>
<feature type="region of interest" description="Disordered" evidence="1">
    <location>
        <begin position="103"/>
        <end position="147"/>
    </location>
</feature>
<accession>A0A9W8K3L3</accession>
<keyword evidence="3" id="KW-1185">Reference proteome</keyword>
<dbReference type="Proteomes" id="UP001148786">
    <property type="component" value="Unassembled WGS sequence"/>
</dbReference>
<organism evidence="2 3">
    <name type="scientific">Agrocybe chaxingu</name>
    <dbReference type="NCBI Taxonomy" id="84603"/>
    <lineage>
        <taxon>Eukaryota</taxon>
        <taxon>Fungi</taxon>
        <taxon>Dikarya</taxon>
        <taxon>Basidiomycota</taxon>
        <taxon>Agaricomycotina</taxon>
        <taxon>Agaricomycetes</taxon>
        <taxon>Agaricomycetidae</taxon>
        <taxon>Agaricales</taxon>
        <taxon>Agaricineae</taxon>
        <taxon>Strophariaceae</taxon>
        <taxon>Agrocybe</taxon>
    </lineage>
</organism>
<comment type="caution">
    <text evidence="2">The sequence shown here is derived from an EMBL/GenBank/DDBJ whole genome shotgun (WGS) entry which is preliminary data.</text>
</comment>
<gene>
    <name evidence="2" type="ORF">NLJ89_g7454</name>
</gene>
<sequence>MPFYSDKIRQEQIEQDFKFFPRLHRIYAARPNVTPIVLTTALGPHGRKTVWYQNPDNDEAVDGDAGIVPAPHPAPPVTPRPAPPPPAPRAFGADVTAAAVNREPVATTAAPPVTADQAPTSSKRGPKPSSVSREAIENARNNITKIPQKRSLVDTLVEMHEKTHARWDLEAREKNATRQRQLLLEEFKAQIWTRKEYRQRLEKIEREASGSTLKAASPPAKRQRSIPASPTSVNQFSSDWDEIESDSSQ</sequence>
<feature type="compositionally biased region" description="Low complexity" evidence="1">
    <location>
        <begin position="104"/>
        <end position="120"/>
    </location>
</feature>
<evidence type="ECO:0000313" key="3">
    <source>
        <dbReference type="Proteomes" id="UP001148786"/>
    </source>
</evidence>
<feature type="compositionally biased region" description="Acidic residues" evidence="1">
    <location>
        <begin position="239"/>
        <end position="249"/>
    </location>
</feature>
<name>A0A9W8K3L3_9AGAR</name>
<proteinExistence type="predicted"/>
<feature type="compositionally biased region" description="Polar residues" evidence="1">
    <location>
        <begin position="226"/>
        <end position="236"/>
    </location>
</feature>
<dbReference type="AlphaFoldDB" id="A0A9W8K3L3"/>
<protein>
    <submittedName>
        <fullName evidence="2">Uncharacterized protein</fullName>
    </submittedName>
</protein>
<feature type="region of interest" description="Disordered" evidence="1">
    <location>
        <begin position="65"/>
        <end position="91"/>
    </location>
</feature>
<evidence type="ECO:0000256" key="1">
    <source>
        <dbReference type="SAM" id="MobiDB-lite"/>
    </source>
</evidence>
<feature type="compositionally biased region" description="Pro residues" evidence="1">
    <location>
        <begin position="70"/>
        <end position="88"/>
    </location>
</feature>
<evidence type="ECO:0000313" key="2">
    <source>
        <dbReference type="EMBL" id="KAJ3505378.1"/>
    </source>
</evidence>